<feature type="transmembrane region" description="Helical" evidence="1">
    <location>
        <begin position="53"/>
        <end position="77"/>
    </location>
</feature>
<feature type="transmembrane region" description="Helical" evidence="1">
    <location>
        <begin position="29"/>
        <end position="46"/>
    </location>
</feature>
<dbReference type="Proteomes" id="UP000470771">
    <property type="component" value="Unassembled WGS sequence"/>
</dbReference>
<gene>
    <name evidence="2" type="ORF">GQN54_11490</name>
</gene>
<keyword evidence="3" id="KW-1185">Reference proteome</keyword>
<dbReference type="PANTHER" id="PTHR37309">
    <property type="entry name" value="SLR0284 PROTEIN"/>
    <property type="match status" value="1"/>
</dbReference>
<evidence type="ECO:0000313" key="2">
    <source>
        <dbReference type="EMBL" id="NBG66738.1"/>
    </source>
</evidence>
<accession>A0A6N9NJ81</accession>
<reference evidence="2 3" key="1">
    <citation type="submission" date="2019-12" db="EMBL/GenBank/DDBJ databases">
        <authorList>
            <person name="Zhao J."/>
        </authorList>
    </citation>
    <scope>NUCLEOTIDE SEQUENCE [LARGE SCALE GENOMIC DNA]</scope>
    <source>
        <strain evidence="2 3">S-15</strain>
    </source>
</reference>
<protein>
    <submittedName>
        <fullName evidence="2">Phage holin family protein</fullName>
    </submittedName>
</protein>
<proteinExistence type="predicted"/>
<dbReference type="PANTHER" id="PTHR37309:SF1">
    <property type="entry name" value="SLR0284 PROTEIN"/>
    <property type="match status" value="1"/>
</dbReference>
<organism evidence="2 3">
    <name type="scientific">Acidiluteibacter ferrifornacis</name>
    <dbReference type="NCBI Taxonomy" id="2692424"/>
    <lineage>
        <taxon>Bacteria</taxon>
        <taxon>Pseudomonadati</taxon>
        <taxon>Bacteroidota</taxon>
        <taxon>Flavobacteriia</taxon>
        <taxon>Flavobacteriales</taxon>
        <taxon>Cryomorphaceae</taxon>
        <taxon>Acidiluteibacter</taxon>
    </lineage>
</organism>
<dbReference type="InterPro" id="IPR007165">
    <property type="entry name" value="Phage_holin_4_2"/>
</dbReference>
<sequence>MKIVAKIFASALAVILSAYILPGVHVEDFITAIIVAVVLSLVNFFVKPLLIIITIPVTILTLGLFLLAINAFMILMVDSFVDGFAVDGFWWALIYSLVLSIVSSIFGINDKKED</sequence>
<feature type="transmembrane region" description="Helical" evidence="1">
    <location>
        <begin position="7"/>
        <end position="23"/>
    </location>
</feature>
<dbReference type="AlphaFoldDB" id="A0A6N9NJ81"/>
<dbReference type="EMBL" id="WWNE01000009">
    <property type="protein sequence ID" value="NBG66738.1"/>
    <property type="molecule type" value="Genomic_DNA"/>
</dbReference>
<feature type="transmembrane region" description="Helical" evidence="1">
    <location>
        <begin position="89"/>
        <end position="108"/>
    </location>
</feature>
<keyword evidence="1" id="KW-0472">Membrane</keyword>
<evidence type="ECO:0000256" key="1">
    <source>
        <dbReference type="SAM" id="Phobius"/>
    </source>
</evidence>
<dbReference type="RefSeq" id="WP_160633696.1">
    <property type="nucleotide sequence ID" value="NZ_WWNE01000009.1"/>
</dbReference>
<comment type="caution">
    <text evidence="2">The sequence shown here is derived from an EMBL/GenBank/DDBJ whole genome shotgun (WGS) entry which is preliminary data.</text>
</comment>
<evidence type="ECO:0000313" key="3">
    <source>
        <dbReference type="Proteomes" id="UP000470771"/>
    </source>
</evidence>
<name>A0A6N9NJ81_9FLAO</name>
<keyword evidence="1" id="KW-0812">Transmembrane</keyword>
<dbReference type="Pfam" id="PF04020">
    <property type="entry name" value="Phage_holin_4_2"/>
    <property type="match status" value="1"/>
</dbReference>
<keyword evidence="1" id="KW-1133">Transmembrane helix</keyword>